<keyword evidence="5" id="KW-0472">Membrane</keyword>
<evidence type="ECO:0000259" key="8">
    <source>
        <dbReference type="PROSITE" id="PS51635"/>
    </source>
</evidence>
<feature type="active site" description="Proton acceptor" evidence="6">
    <location>
        <position position="223"/>
    </location>
</feature>
<name>A0A2V3ZXC0_9BACT</name>
<evidence type="ECO:0000259" key="9">
    <source>
        <dbReference type="PROSITE" id="PS51779"/>
    </source>
</evidence>
<keyword evidence="2 6" id="KW-0378">Hydrolase</keyword>
<comment type="caution">
    <text evidence="10">The sequence shown here is derived from an EMBL/GenBank/DDBJ whole genome shotgun (WGS) entry which is preliminary data.</text>
</comment>
<keyword evidence="11" id="KW-1185">Reference proteome</keyword>
<dbReference type="Pfam" id="PF01734">
    <property type="entry name" value="Patatin"/>
    <property type="match status" value="1"/>
</dbReference>
<dbReference type="Pfam" id="PF19143">
    <property type="entry name" value="Omp85_2"/>
    <property type="match status" value="1"/>
</dbReference>
<dbReference type="GO" id="GO:0016787">
    <property type="term" value="F:hydrolase activity"/>
    <property type="evidence" value="ECO:0007669"/>
    <property type="project" value="UniProtKB-UniRule"/>
</dbReference>
<comment type="subcellular location">
    <subcellularLocation>
        <location evidence="1">Membrane</location>
    </subcellularLocation>
</comment>
<dbReference type="AlphaFoldDB" id="A0A2V3ZXC0"/>
<keyword evidence="3 6" id="KW-0442">Lipid degradation</keyword>
<organism evidence="10 11">
    <name type="scientific">Marinifilum breve</name>
    <dbReference type="NCBI Taxonomy" id="2184082"/>
    <lineage>
        <taxon>Bacteria</taxon>
        <taxon>Pseudomonadati</taxon>
        <taxon>Bacteroidota</taxon>
        <taxon>Bacteroidia</taxon>
        <taxon>Marinilabiliales</taxon>
        <taxon>Marinifilaceae</taxon>
    </lineage>
</organism>
<dbReference type="EMBL" id="QFLI01000007">
    <property type="protein sequence ID" value="PXX98825.1"/>
    <property type="molecule type" value="Genomic_DNA"/>
</dbReference>
<evidence type="ECO:0000256" key="2">
    <source>
        <dbReference type="ARBA" id="ARBA00022801"/>
    </source>
</evidence>
<evidence type="ECO:0000256" key="4">
    <source>
        <dbReference type="ARBA" id="ARBA00023098"/>
    </source>
</evidence>
<evidence type="ECO:0000313" key="10">
    <source>
        <dbReference type="EMBL" id="PXX98825.1"/>
    </source>
</evidence>
<evidence type="ECO:0000256" key="7">
    <source>
        <dbReference type="SAM" id="SignalP"/>
    </source>
</evidence>
<dbReference type="InterPro" id="IPR043864">
    <property type="entry name" value="Omp85-like_dom"/>
</dbReference>
<feature type="active site" description="Nucleophile" evidence="6">
    <location>
        <position position="79"/>
    </location>
</feature>
<accession>A0A2V3ZXC0</accession>
<dbReference type="GO" id="GO:0016020">
    <property type="term" value="C:membrane"/>
    <property type="evidence" value="ECO:0007669"/>
    <property type="project" value="UniProtKB-SubCell"/>
</dbReference>
<dbReference type="InterPro" id="IPR050301">
    <property type="entry name" value="NTE"/>
</dbReference>
<feature type="short sequence motif" description="DGA/G" evidence="6">
    <location>
        <begin position="223"/>
        <end position="225"/>
    </location>
</feature>
<evidence type="ECO:0000256" key="1">
    <source>
        <dbReference type="ARBA" id="ARBA00004370"/>
    </source>
</evidence>
<protein>
    <recommendedName>
        <fullName evidence="12">PNPLA domain-containing protein</fullName>
    </recommendedName>
</protein>
<reference evidence="10 11" key="1">
    <citation type="submission" date="2018-05" db="EMBL/GenBank/DDBJ databases">
        <title>Marinifilum breve JC075T sp. nov., a marine bacterium isolated from Yongle Blue Hole in the South China Sea.</title>
        <authorList>
            <person name="Fu T."/>
        </authorList>
    </citation>
    <scope>NUCLEOTIDE SEQUENCE [LARGE SCALE GENOMIC DNA]</scope>
    <source>
        <strain evidence="10 11">JC075</strain>
    </source>
</reference>
<dbReference type="PROSITE" id="PS51779">
    <property type="entry name" value="POTRA"/>
    <property type="match status" value="1"/>
</dbReference>
<evidence type="ECO:0008006" key="12">
    <source>
        <dbReference type="Google" id="ProtNLM"/>
    </source>
</evidence>
<feature type="domain" description="PNPLA" evidence="8">
    <location>
        <begin position="46"/>
        <end position="236"/>
    </location>
</feature>
<dbReference type="InterPro" id="IPR002641">
    <property type="entry name" value="PNPLA_dom"/>
</dbReference>
<evidence type="ECO:0000313" key="11">
    <source>
        <dbReference type="Proteomes" id="UP000248079"/>
    </source>
</evidence>
<dbReference type="SUPFAM" id="SSF52151">
    <property type="entry name" value="FabD/lysophospholipase-like"/>
    <property type="match status" value="1"/>
</dbReference>
<proteinExistence type="predicted"/>
<sequence length="744" mass="84524">MKIKLNKNIRMKHSLLLILLLSLASISSAKLKSDTLKNKKRPKIGLVLSGGGAKGFAHVGVLKVIDELEIPIDYIAGTSMGSIIGGFYSIGYSADQIEEMILSQNWDKLLADEISRKYVPFHEKQNYERHVLSFPIKPKGIQLPSGIVSGQNVINLFERLSIDYHDVNNFKNLPIPFVCVATDIETGEAVILDKGYLPEAMRASMAIPTVFSPIEIDGRLLVDGGMVNNFPVKEVVDMGADIVIGVDVQSGPKSKEELNSFLDIINQTVSLMALNEFKKNIDFVDVYIKPDINNYSVGSFNEADSLIRKGEEIGRKYIPELKELKEKYQLKKKKIKKYKPPVDSTTYYVKNIEFEGLNEVSKSLLAGKLNLDTPGEVSLHQLKKGINRSFGSRYFDNVDFKLVGNKTKSLQVRVKERTTKRFNVGLRYDSDNKAGVLLNTTFRNKLRSGSHLSFDLKLAENPRFVTTYAIDNGLKPGITIQAEYNDWQVDGFEDGKKIGNYDLDYYKLDVNTHSILRESYSVGIGAKAEYYNLQSNYSLPDVELEGTDDYFFSYYAFLRIDSHEKAYYPKKGVSLYGEYKLVTNNGARLDGMERPASIAYLKFQKAISISPTFTVYPKAYARVVWGKSIPDFFKTYTGGIDQTDYFDIQMPFVGLERMEMNSNNSFIFRTDFQYELFRNNYLIFKANFGRLSDDINRSFESGEWIRGVALTYSYNSLIGPMEFSLMYSNKKDKVLNYVSLGYWF</sequence>
<keyword evidence="7" id="KW-0732">Signal</keyword>
<dbReference type="InterPro" id="IPR016035">
    <property type="entry name" value="Acyl_Trfase/lysoPLipase"/>
</dbReference>
<evidence type="ECO:0000256" key="3">
    <source>
        <dbReference type="ARBA" id="ARBA00022963"/>
    </source>
</evidence>
<feature type="short sequence motif" description="GXSXG" evidence="6">
    <location>
        <begin position="77"/>
        <end position="81"/>
    </location>
</feature>
<feature type="short sequence motif" description="GXGXXG" evidence="6">
    <location>
        <begin position="50"/>
        <end position="55"/>
    </location>
</feature>
<dbReference type="Gene3D" id="3.40.1090.10">
    <property type="entry name" value="Cytosolic phospholipase A2 catalytic domain"/>
    <property type="match status" value="2"/>
</dbReference>
<dbReference type="PROSITE" id="PS51635">
    <property type="entry name" value="PNPLA"/>
    <property type="match status" value="1"/>
</dbReference>
<dbReference type="Proteomes" id="UP000248079">
    <property type="component" value="Unassembled WGS sequence"/>
</dbReference>
<dbReference type="PANTHER" id="PTHR14226">
    <property type="entry name" value="NEUROPATHY TARGET ESTERASE/SWISS CHEESE D.MELANOGASTER"/>
    <property type="match status" value="1"/>
</dbReference>
<feature type="domain" description="POTRA" evidence="9">
    <location>
        <begin position="347"/>
        <end position="417"/>
    </location>
</feature>
<gene>
    <name evidence="10" type="ORF">DF185_15730</name>
</gene>
<dbReference type="CDD" id="cd07205">
    <property type="entry name" value="Pat_PNPLA6_PNPLA7_NTE1_like"/>
    <property type="match status" value="1"/>
</dbReference>
<dbReference type="PANTHER" id="PTHR14226:SF76">
    <property type="entry name" value="NTE FAMILY PROTEIN RSSA"/>
    <property type="match status" value="1"/>
</dbReference>
<dbReference type="Gene3D" id="3.10.20.310">
    <property type="entry name" value="membrane protein fhac"/>
    <property type="match status" value="1"/>
</dbReference>
<feature type="chain" id="PRO_5016152705" description="PNPLA domain-containing protein" evidence="7">
    <location>
        <begin position="30"/>
        <end position="744"/>
    </location>
</feature>
<evidence type="ECO:0000256" key="6">
    <source>
        <dbReference type="PROSITE-ProRule" id="PRU01161"/>
    </source>
</evidence>
<feature type="signal peptide" evidence="7">
    <location>
        <begin position="1"/>
        <end position="29"/>
    </location>
</feature>
<dbReference type="Gene3D" id="2.40.160.50">
    <property type="entry name" value="membrane protein fhac: a member of the omp85/tpsb transporter family"/>
    <property type="match status" value="1"/>
</dbReference>
<evidence type="ECO:0000256" key="5">
    <source>
        <dbReference type="ARBA" id="ARBA00023136"/>
    </source>
</evidence>
<dbReference type="InterPro" id="IPR034746">
    <property type="entry name" value="POTRA"/>
</dbReference>
<dbReference type="GO" id="GO:0016042">
    <property type="term" value="P:lipid catabolic process"/>
    <property type="evidence" value="ECO:0007669"/>
    <property type="project" value="UniProtKB-UniRule"/>
</dbReference>
<keyword evidence="4 6" id="KW-0443">Lipid metabolism</keyword>